<sequence length="499" mass="50627">MTDRGESLYRAYLVVLGCWVYLTPLAIAATREMSAGGLQTLASPHGAVLVAAAVTTLLVGLHRLAVTVAPIHAAPGVVGIVIPAPLDRARVLSAGWWRRVAGFGVAALFLAGVTVAAGGAIVPAVAIVAAGGCLAWAWRVGQLGPRRALVLAWLGTAALTLLVLAATVADSTATDEASPLVQALLALSGPGGWLGLALLGSHGAGPSLPAVLATVALVLLAGWATFDLRALRRIGVLELSEHAGRLAAATTAALVVGNLRDAQSALGRTRSRGRALRLSRAASPVVARDRLGLRRAPDQVATAAVLVGLGSVLQAITLGHHLPLLVSVLGVVVTYVGLGPLVQGLRQHVVHAHRDSWLGLGHEQVAWQHLVTPAVVALAVAMPVTLGVALLGHAPFTALVWTVPTVLAVAVGQVADAYAGSLPPGMATGVMTAEIGDTGAIRAALWLLLSPLLVVGGCSLFLWAALVPGRELLGLAVAFGIIALLASFARGRIANSLAG</sequence>
<protein>
    <recommendedName>
        <fullName evidence="4">ABC-2 type transport system permease protein</fullName>
    </recommendedName>
</protein>
<feature type="transmembrane region" description="Helical" evidence="1">
    <location>
        <begin position="324"/>
        <end position="345"/>
    </location>
</feature>
<name>A0ABQ6HQQ7_9MICO</name>
<gene>
    <name evidence="2" type="ORF">GCM10025862_27270</name>
</gene>
<feature type="transmembrane region" description="Helical" evidence="1">
    <location>
        <begin position="150"/>
        <end position="168"/>
    </location>
</feature>
<feature type="transmembrane region" description="Helical" evidence="1">
    <location>
        <begin position="12"/>
        <end position="29"/>
    </location>
</feature>
<comment type="caution">
    <text evidence="2">The sequence shown here is derived from an EMBL/GenBank/DDBJ whole genome shotgun (WGS) entry which is preliminary data.</text>
</comment>
<organism evidence="2 3">
    <name type="scientific">Arsenicicoccus piscis</name>
    <dbReference type="NCBI Taxonomy" id="673954"/>
    <lineage>
        <taxon>Bacteria</taxon>
        <taxon>Bacillati</taxon>
        <taxon>Actinomycetota</taxon>
        <taxon>Actinomycetes</taxon>
        <taxon>Micrococcales</taxon>
        <taxon>Intrasporangiaceae</taxon>
        <taxon>Arsenicicoccus</taxon>
    </lineage>
</organism>
<dbReference type="Proteomes" id="UP001157109">
    <property type="component" value="Unassembled WGS sequence"/>
</dbReference>
<keyword evidence="1" id="KW-1133">Transmembrane helix</keyword>
<feature type="transmembrane region" description="Helical" evidence="1">
    <location>
        <begin position="107"/>
        <end position="138"/>
    </location>
</feature>
<evidence type="ECO:0000256" key="1">
    <source>
        <dbReference type="SAM" id="Phobius"/>
    </source>
</evidence>
<feature type="transmembrane region" description="Helical" evidence="1">
    <location>
        <begin position="472"/>
        <end position="489"/>
    </location>
</feature>
<feature type="transmembrane region" description="Helical" evidence="1">
    <location>
        <begin position="67"/>
        <end position="86"/>
    </location>
</feature>
<reference evidence="3" key="1">
    <citation type="journal article" date="2019" name="Int. J. Syst. Evol. Microbiol.">
        <title>The Global Catalogue of Microorganisms (GCM) 10K type strain sequencing project: providing services to taxonomists for standard genome sequencing and annotation.</title>
        <authorList>
            <consortium name="The Broad Institute Genomics Platform"/>
            <consortium name="The Broad Institute Genome Sequencing Center for Infectious Disease"/>
            <person name="Wu L."/>
            <person name="Ma J."/>
        </authorList>
    </citation>
    <scope>NUCLEOTIDE SEQUENCE [LARGE SCALE GENOMIC DNA]</scope>
    <source>
        <strain evidence="3">NBRC 105830</strain>
    </source>
</reference>
<feature type="transmembrane region" description="Helical" evidence="1">
    <location>
        <begin position="300"/>
        <end position="318"/>
    </location>
</feature>
<keyword evidence="1" id="KW-0472">Membrane</keyword>
<feature type="transmembrane region" description="Helical" evidence="1">
    <location>
        <begin position="41"/>
        <end position="61"/>
    </location>
</feature>
<evidence type="ECO:0000313" key="3">
    <source>
        <dbReference type="Proteomes" id="UP001157109"/>
    </source>
</evidence>
<accession>A0ABQ6HQQ7</accession>
<feature type="transmembrane region" description="Helical" evidence="1">
    <location>
        <begin position="207"/>
        <end position="226"/>
    </location>
</feature>
<proteinExistence type="predicted"/>
<evidence type="ECO:0008006" key="4">
    <source>
        <dbReference type="Google" id="ProtNLM"/>
    </source>
</evidence>
<keyword evidence="1" id="KW-0812">Transmembrane</keyword>
<feature type="transmembrane region" description="Helical" evidence="1">
    <location>
        <begin position="366"/>
        <end position="392"/>
    </location>
</feature>
<keyword evidence="3" id="KW-1185">Reference proteome</keyword>
<feature type="transmembrane region" description="Helical" evidence="1">
    <location>
        <begin position="440"/>
        <end position="466"/>
    </location>
</feature>
<dbReference type="EMBL" id="BSUJ01000001">
    <property type="protein sequence ID" value="GMA20706.1"/>
    <property type="molecule type" value="Genomic_DNA"/>
</dbReference>
<evidence type="ECO:0000313" key="2">
    <source>
        <dbReference type="EMBL" id="GMA20706.1"/>
    </source>
</evidence>
<feature type="transmembrane region" description="Helical" evidence="1">
    <location>
        <begin position="398"/>
        <end position="419"/>
    </location>
</feature>